<proteinExistence type="predicted"/>
<sequence>MWNMRKIDLVLTKFKDFYVLLGFSPTQLTIIAVNVRLSCGRKKREEENVKTLPNLPAL</sequence>
<gene>
    <name evidence="1" type="ORF">NCTC10801_00985</name>
</gene>
<accession>A0A380TQ68</accession>
<reference evidence="1 2" key="1">
    <citation type="submission" date="2018-06" db="EMBL/GenBank/DDBJ databases">
        <authorList>
            <consortium name="Pathogen Informatics"/>
            <person name="Doyle S."/>
        </authorList>
    </citation>
    <scope>NUCLEOTIDE SEQUENCE [LARGE SCALE GENOMIC DNA]</scope>
    <source>
        <strain evidence="1 2">NCTC10801</strain>
    </source>
</reference>
<dbReference type="EMBL" id="UFRQ01000003">
    <property type="protein sequence ID" value="SUT89572.1"/>
    <property type="molecule type" value="Genomic_DNA"/>
</dbReference>
<evidence type="ECO:0000313" key="1">
    <source>
        <dbReference type="EMBL" id="SUT89572.1"/>
    </source>
</evidence>
<dbReference type="AlphaFoldDB" id="A0A380TQ68"/>
<keyword evidence="2" id="KW-1185">Reference proteome</keyword>
<evidence type="ECO:0000313" key="2">
    <source>
        <dbReference type="Proteomes" id="UP000254649"/>
    </source>
</evidence>
<organism evidence="1 2">
    <name type="scientific">[Actinobacillus] rossii</name>
    <dbReference type="NCBI Taxonomy" id="123820"/>
    <lineage>
        <taxon>Bacteria</taxon>
        <taxon>Pseudomonadati</taxon>
        <taxon>Pseudomonadota</taxon>
        <taxon>Gammaproteobacteria</taxon>
        <taxon>Pasteurellales</taxon>
        <taxon>Pasteurellaceae</taxon>
    </lineage>
</organism>
<dbReference type="Proteomes" id="UP000254649">
    <property type="component" value="Unassembled WGS sequence"/>
</dbReference>
<name>A0A380TQ68_9PAST</name>
<protein>
    <submittedName>
        <fullName evidence="1">Uncharacterized protein</fullName>
    </submittedName>
</protein>